<gene>
    <name evidence="5" type="ORF">Ssi02_73140</name>
</gene>
<evidence type="ECO:0000313" key="6">
    <source>
        <dbReference type="Proteomes" id="UP000606172"/>
    </source>
</evidence>
<evidence type="ECO:0000259" key="4">
    <source>
        <dbReference type="Pfam" id="PF13407"/>
    </source>
</evidence>
<dbReference type="Gene3D" id="3.40.50.2300">
    <property type="match status" value="2"/>
</dbReference>
<dbReference type="Proteomes" id="UP000606172">
    <property type="component" value="Unassembled WGS sequence"/>
</dbReference>
<keyword evidence="3" id="KW-0732">Signal</keyword>
<keyword evidence="6" id="KW-1185">Reference proteome</keyword>
<accession>A0A919VB51</accession>
<proteinExistence type="predicted"/>
<organism evidence="5 6">
    <name type="scientific">Sinosporangium siamense</name>
    <dbReference type="NCBI Taxonomy" id="1367973"/>
    <lineage>
        <taxon>Bacteria</taxon>
        <taxon>Bacillati</taxon>
        <taxon>Actinomycetota</taxon>
        <taxon>Actinomycetes</taxon>
        <taxon>Streptosporangiales</taxon>
        <taxon>Streptosporangiaceae</taxon>
        <taxon>Sinosporangium</taxon>
    </lineage>
</organism>
<evidence type="ECO:0000313" key="5">
    <source>
        <dbReference type="EMBL" id="GII97083.1"/>
    </source>
</evidence>
<comment type="caution">
    <text evidence="5">The sequence shown here is derived from an EMBL/GenBank/DDBJ whole genome shotgun (WGS) entry which is preliminary data.</text>
</comment>
<comment type="subcellular location">
    <subcellularLocation>
        <location evidence="1">Cell envelope</location>
    </subcellularLocation>
</comment>
<feature type="chain" id="PRO_5038711288" description="Periplasmic binding protein domain-containing protein" evidence="3">
    <location>
        <begin position="32"/>
        <end position="390"/>
    </location>
</feature>
<dbReference type="AlphaFoldDB" id="A0A919VB51"/>
<dbReference type="PANTHER" id="PTHR30036">
    <property type="entry name" value="D-XYLOSE-BINDING PERIPLASMIC PROTEIN"/>
    <property type="match status" value="1"/>
</dbReference>
<dbReference type="SUPFAM" id="SSF53822">
    <property type="entry name" value="Periplasmic binding protein-like I"/>
    <property type="match status" value="1"/>
</dbReference>
<protein>
    <recommendedName>
        <fullName evidence="4">Periplasmic binding protein domain-containing protein</fullName>
    </recommendedName>
</protein>
<evidence type="ECO:0000256" key="3">
    <source>
        <dbReference type="SAM" id="SignalP"/>
    </source>
</evidence>
<reference evidence="5" key="1">
    <citation type="submission" date="2021-01" db="EMBL/GenBank/DDBJ databases">
        <title>Whole genome shotgun sequence of Sinosporangium siamense NBRC 109515.</title>
        <authorList>
            <person name="Komaki H."/>
            <person name="Tamura T."/>
        </authorList>
    </citation>
    <scope>NUCLEOTIDE SEQUENCE</scope>
    <source>
        <strain evidence="5">NBRC 109515</strain>
    </source>
</reference>
<dbReference type="InterPro" id="IPR028082">
    <property type="entry name" value="Peripla_BP_I"/>
</dbReference>
<dbReference type="GO" id="GO:0030246">
    <property type="term" value="F:carbohydrate binding"/>
    <property type="evidence" value="ECO:0007669"/>
    <property type="project" value="TreeGrafter"/>
</dbReference>
<dbReference type="InterPro" id="IPR025997">
    <property type="entry name" value="SBP_2_dom"/>
</dbReference>
<sequence>MNGTSTRRVPLKTRALGCAAAAMVLTLSACGTNGSGGTNGGGSGTVGKVRAGERGTVAELKTMAEVCGDKPITVAHIDGAQNSWRKVAHAELLDEAAKCPNITKVTYHNAQGDPSKMISEINAAVAKGVDVIVTLPDAGDALLPTLRRAMQRGVAVVPWAVGTMGGTPGVDYVDAPTFDGVAMGRAWAEWMVKRLDGKGDIVFLGGTPGNPASLSEAEGIKQVLARHPGMRLLGDGPTDTNWDQAQAQKVMSGLLSKHAKIDGVIADSGLVSAGAIRAFVNAGRPLVPWSAGDINELACLYKEHKPKNENFELSTISSYTWIIRLALRKGVAAANGKPNDEPSVIEVPFTEDSTAGSDLAPKCEPSLPPDATLSAQLPADKLAQLFTSGG</sequence>
<name>A0A919VB51_9ACTN</name>
<feature type="region of interest" description="Disordered" evidence="2">
    <location>
        <begin position="334"/>
        <end position="374"/>
    </location>
</feature>
<evidence type="ECO:0000256" key="1">
    <source>
        <dbReference type="ARBA" id="ARBA00004196"/>
    </source>
</evidence>
<dbReference type="EMBL" id="BOOW01000054">
    <property type="protein sequence ID" value="GII97083.1"/>
    <property type="molecule type" value="Genomic_DNA"/>
</dbReference>
<evidence type="ECO:0000256" key="2">
    <source>
        <dbReference type="SAM" id="MobiDB-lite"/>
    </source>
</evidence>
<dbReference type="GO" id="GO:0030288">
    <property type="term" value="C:outer membrane-bounded periplasmic space"/>
    <property type="evidence" value="ECO:0007669"/>
    <property type="project" value="TreeGrafter"/>
</dbReference>
<dbReference type="Pfam" id="PF13407">
    <property type="entry name" value="Peripla_BP_4"/>
    <property type="match status" value="1"/>
</dbReference>
<dbReference type="InterPro" id="IPR050555">
    <property type="entry name" value="Bact_Solute-Bind_Prot2"/>
</dbReference>
<feature type="signal peptide" evidence="3">
    <location>
        <begin position="1"/>
        <end position="31"/>
    </location>
</feature>
<dbReference type="RefSeq" id="WP_204032446.1">
    <property type="nucleotide sequence ID" value="NZ_BOOW01000054.1"/>
</dbReference>
<dbReference type="PROSITE" id="PS51257">
    <property type="entry name" value="PROKAR_LIPOPROTEIN"/>
    <property type="match status" value="1"/>
</dbReference>
<feature type="domain" description="Periplasmic binding protein" evidence="4">
    <location>
        <begin position="80"/>
        <end position="284"/>
    </location>
</feature>